<name>A0ABN8ER23_9BACT</name>
<organism evidence="1 2">
    <name type="scientific">Emticicia aquatica</name>
    <dbReference type="NCBI Taxonomy" id="1681835"/>
    <lineage>
        <taxon>Bacteria</taxon>
        <taxon>Pseudomonadati</taxon>
        <taxon>Bacteroidota</taxon>
        <taxon>Cytophagia</taxon>
        <taxon>Cytophagales</taxon>
        <taxon>Leadbetterellaceae</taxon>
        <taxon>Emticicia</taxon>
    </lineage>
</organism>
<protein>
    <recommendedName>
        <fullName evidence="3">DUF2283 domain-containing protein</fullName>
    </recommendedName>
</protein>
<dbReference type="EMBL" id="CAKLPY010000001">
    <property type="protein sequence ID" value="CAH0995337.1"/>
    <property type="molecule type" value="Genomic_DNA"/>
</dbReference>
<proteinExistence type="predicted"/>
<comment type="caution">
    <text evidence="1">The sequence shown here is derived from an EMBL/GenBank/DDBJ whole genome shotgun (WGS) entry which is preliminary data.</text>
</comment>
<evidence type="ECO:0008006" key="3">
    <source>
        <dbReference type="Google" id="ProtNLM"/>
    </source>
</evidence>
<evidence type="ECO:0000313" key="1">
    <source>
        <dbReference type="EMBL" id="CAH0995337.1"/>
    </source>
</evidence>
<accession>A0ABN8ER23</accession>
<dbReference type="Proteomes" id="UP000837932">
    <property type="component" value="Unassembled WGS sequence"/>
</dbReference>
<reference evidence="1" key="1">
    <citation type="submission" date="2021-12" db="EMBL/GenBank/DDBJ databases">
        <authorList>
            <person name="Rodrigo-Torres L."/>
            <person name="Arahal R. D."/>
            <person name="Lucena T."/>
        </authorList>
    </citation>
    <scope>NUCLEOTIDE SEQUENCE</scope>
    <source>
        <strain evidence="1">CECT 8858</strain>
    </source>
</reference>
<sequence>MFTSKFQKNIIQIKYDCTKERISLPVDRDFEDECVDEVITCKIVSMIVLTNEMTVTFNQSMLF</sequence>
<gene>
    <name evidence="1" type="ORF">EMA8858_01458</name>
</gene>
<evidence type="ECO:0000313" key="2">
    <source>
        <dbReference type="Proteomes" id="UP000837932"/>
    </source>
</evidence>
<keyword evidence="2" id="KW-1185">Reference proteome</keyword>